<dbReference type="PANTHER" id="PTHR37832:SF1">
    <property type="entry name" value="STRESS-RESPONSE A_B BARREL DOMAIN-CONTAINING PROTEIN"/>
    <property type="match status" value="1"/>
</dbReference>
<protein>
    <submittedName>
        <fullName evidence="2">Dabb family protein</fullName>
    </submittedName>
</protein>
<dbReference type="SUPFAM" id="SSF54909">
    <property type="entry name" value="Dimeric alpha+beta barrel"/>
    <property type="match status" value="1"/>
</dbReference>
<feature type="domain" description="Stress-response A/B barrel" evidence="1">
    <location>
        <begin position="2"/>
        <end position="98"/>
    </location>
</feature>
<keyword evidence="3" id="KW-1185">Reference proteome</keyword>
<sequence>MVKHLVMWNFKEDFPEEQKEAVAKEADARLKALVGQIKGLTFAEMKLNKLPGSNRELLLVSDVDNAEDLAAYQVHPLHVAVATEVIKPVTCDRACFDYEV</sequence>
<proteinExistence type="predicted"/>
<comment type="caution">
    <text evidence="2">The sequence shown here is derived from an EMBL/GenBank/DDBJ whole genome shotgun (WGS) entry which is preliminary data.</text>
</comment>
<organism evidence="2 3">
    <name type="scientific">Anaerosacchariphilus hominis</name>
    <dbReference type="NCBI Taxonomy" id="2763017"/>
    <lineage>
        <taxon>Bacteria</taxon>
        <taxon>Bacillati</taxon>
        <taxon>Bacillota</taxon>
        <taxon>Clostridia</taxon>
        <taxon>Lachnospirales</taxon>
        <taxon>Lachnospiraceae</taxon>
        <taxon>Anaerosacchariphilus</taxon>
    </lineage>
</organism>
<reference evidence="2" key="1">
    <citation type="submission" date="2020-08" db="EMBL/GenBank/DDBJ databases">
        <title>Genome public.</title>
        <authorList>
            <person name="Liu C."/>
            <person name="Sun Q."/>
        </authorList>
    </citation>
    <scope>NUCLEOTIDE SEQUENCE</scope>
    <source>
        <strain evidence="2">NSJ-68</strain>
    </source>
</reference>
<gene>
    <name evidence="2" type="ORF">H8S44_08820</name>
</gene>
<dbReference type="PROSITE" id="PS51502">
    <property type="entry name" value="S_R_A_B_BARREL"/>
    <property type="match status" value="1"/>
</dbReference>
<dbReference type="AlphaFoldDB" id="A0A923RM24"/>
<evidence type="ECO:0000259" key="1">
    <source>
        <dbReference type="PROSITE" id="PS51502"/>
    </source>
</evidence>
<name>A0A923RM24_9FIRM</name>
<evidence type="ECO:0000313" key="2">
    <source>
        <dbReference type="EMBL" id="MBC5659872.1"/>
    </source>
</evidence>
<dbReference type="InterPro" id="IPR013097">
    <property type="entry name" value="Dabb"/>
</dbReference>
<dbReference type="RefSeq" id="WP_186872168.1">
    <property type="nucleotide sequence ID" value="NZ_JACOOR010000004.1"/>
</dbReference>
<dbReference type="PANTHER" id="PTHR37832">
    <property type="entry name" value="BLL2683 PROTEIN"/>
    <property type="match status" value="1"/>
</dbReference>
<accession>A0A923RM24</accession>
<dbReference type="Pfam" id="PF07876">
    <property type="entry name" value="Dabb"/>
    <property type="match status" value="1"/>
</dbReference>
<dbReference type="EMBL" id="JACOOR010000004">
    <property type="protein sequence ID" value="MBC5659872.1"/>
    <property type="molecule type" value="Genomic_DNA"/>
</dbReference>
<dbReference type="Proteomes" id="UP000649345">
    <property type="component" value="Unassembled WGS sequence"/>
</dbReference>
<dbReference type="InterPro" id="IPR011008">
    <property type="entry name" value="Dimeric_a/b-barrel"/>
</dbReference>
<dbReference type="Gene3D" id="3.30.70.100">
    <property type="match status" value="1"/>
</dbReference>
<evidence type="ECO:0000313" key="3">
    <source>
        <dbReference type="Proteomes" id="UP000649345"/>
    </source>
</evidence>
<dbReference type="SMART" id="SM00886">
    <property type="entry name" value="Dabb"/>
    <property type="match status" value="1"/>
</dbReference>